<organism evidence="1 2">
    <name type="scientific">Fimbriiglobus ruber</name>
    <dbReference type="NCBI Taxonomy" id="1908690"/>
    <lineage>
        <taxon>Bacteria</taxon>
        <taxon>Pseudomonadati</taxon>
        <taxon>Planctomycetota</taxon>
        <taxon>Planctomycetia</taxon>
        <taxon>Gemmatales</taxon>
        <taxon>Gemmataceae</taxon>
        <taxon>Fimbriiglobus</taxon>
    </lineage>
</organism>
<keyword evidence="2" id="KW-1185">Reference proteome</keyword>
<dbReference type="OrthoDB" id="513854at2"/>
<dbReference type="Proteomes" id="UP000214646">
    <property type="component" value="Unassembled WGS sequence"/>
</dbReference>
<protein>
    <submittedName>
        <fullName evidence="1">Uncharacterized protein</fullName>
    </submittedName>
</protein>
<gene>
    <name evidence="1" type="ORF">FRUB_08814</name>
</gene>
<dbReference type="EMBL" id="NIDE01000017">
    <property type="protein sequence ID" value="OWK36251.1"/>
    <property type="molecule type" value="Genomic_DNA"/>
</dbReference>
<sequence>MSVELGIRDRDTGQYDVVPIATAETFRRVWLPACDRLGLELVPLFACGALTTVPPELMSRIIAEAERLREGAVGLPEGEYLADRCSCILAAFARTDPAKCEYDFG</sequence>
<reference evidence="2" key="1">
    <citation type="submission" date="2017-06" db="EMBL/GenBank/DDBJ databases">
        <title>Genome analysis of Fimbriiglobus ruber SP5, the first member of the order Planctomycetales with confirmed chitinolytic capability.</title>
        <authorList>
            <person name="Ravin N.V."/>
            <person name="Rakitin A.L."/>
            <person name="Ivanova A.A."/>
            <person name="Beletsky A.V."/>
            <person name="Kulichevskaya I.S."/>
            <person name="Mardanov A.V."/>
            <person name="Dedysh S.N."/>
        </authorList>
    </citation>
    <scope>NUCLEOTIDE SEQUENCE [LARGE SCALE GENOMIC DNA]</scope>
    <source>
        <strain evidence="2">SP5</strain>
    </source>
</reference>
<evidence type="ECO:0000313" key="1">
    <source>
        <dbReference type="EMBL" id="OWK36251.1"/>
    </source>
</evidence>
<dbReference type="RefSeq" id="WP_088259288.1">
    <property type="nucleotide sequence ID" value="NZ_NIDE01000017.1"/>
</dbReference>
<name>A0A225D3S6_9BACT</name>
<proteinExistence type="predicted"/>
<dbReference type="AlphaFoldDB" id="A0A225D3S6"/>
<evidence type="ECO:0000313" key="2">
    <source>
        <dbReference type="Proteomes" id="UP000214646"/>
    </source>
</evidence>
<accession>A0A225D3S6</accession>
<comment type="caution">
    <text evidence="1">The sequence shown here is derived from an EMBL/GenBank/DDBJ whole genome shotgun (WGS) entry which is preliminary data.</text>
</comment>